<comment type="caution">
    <text evidence="1">The sequence shown here is derived from an EMBL/GenBank/DDBJ whole genome shotgun (WGS) entry which is preliminary data.</text>
</comment>
<reference evidence="1" key="1">
    <citation type="journal article" date="2015" name="Nature">
        <title>Complex archaea that bridge the gap between prokaryotes and eukaryotes.</title>
        <authorList>
            <person name="Spang A."/>
            <person name="Saw J.H."/>
            <person name="Jorgensen S.L."/>
            <person name="Zaremba-Niedzwiedzka K."/>
            <person name="Martijn J."/>
            <person name="Lind A.E."/>
            <person name="van Eijk R."/>
            <person name="Schleper C."/>
            <person name="Guy L."/>
            <person name="Ettema T.J."/>
        </authorList>
    </citation>
    <scope>NUCLEOTIDE SEQUENCE</scope>
</reference>
<name>A0A0F8XMG6_9ZZZZ</name>
<protein>
    <submittedName>
        <fullName evidence="1">Uncharacterized protein</fullName>
    </submittedName>
</protein>
<feature type="non-terminal residue" evidence="1">
    <location>
        <position position="1"/>
    </location>
</feature>
<organism evidence="1">
    <name type="scientific">marine sediment metagenome</name>
    <dbReference type="NCBI Taxonomy" id="412755"/>
    <lineage>
        <taxon>unclassified sequences</taxon>
        <taxon>metagenomes</taxon>
        <taxon>ecological metagenomes</taxon>
    </lineage>
</organism>
<proteinExistence type="predicted"/>
<dbReference type="AlphaFoldDB" id="A0A0F8XMG6"/>
<dbReference type="EMBL" id="LAZR01058305">
    <property type="protein sequence ID" value="KKK70173.1"/>
    <property type="molecule type" value="Genomic_DNA"/>
</dbReference>
<gene>
    <name evidence="1" type="ORF">LCGC14_2926620</name>
</gene>
<sequence length="37" mass="4138">VQAGDFIELGYRRGHLTMRNEHCVGLALWNASVPIGR</sequence>
<accession>A0A0F8XMG6</accession>
<evidence type="ECO:0000313" key="1">
    <source>
        <dbReference type="EMBL" id="KKK70173.1"/>
    </source>
</evidence>